<evidence type="ECO:0000313" key="9">
    <source>
        <dbReference type="Proteomes" id="UP000749646"/>
    </source>
</evidence>
<dbReference type="AlphaFoldDB" id="A0A9P6SRR0"/>
<comment type="caution">
    <text evidence="8">The sequence shown here is derived from an EMBL/GenBank/DDBJ whole genome shotgun (WGS) entry which is preliminary data.</text>
</comment>
<feature type="non-terminal residue" evidence="8">
    <location>
        <position position="156"/>
    </location>
</feature>
<evidence type="ECO:0000256" key="1">
    <source>
        <dbReference type="ARBA" id="ARBA00004496"/>
    </source>
</evidence>
<dbReference type="PROSITE" id="PS50294">
    <property type="entry name" value="WD_REPEATS_REGION"/>
    <property type="match status" value="1"/>
</dbReference>
<dbReference type="InterPro" id="IPR051973">
    <property type="entry name" value="tRNA_Anticodon_Mtase-Reg"/>
</dbReference>
<reference evidence="8" key="1">
    <citation type="journal article" date="2020" name="Fungal Divers.">
        <title>Resolving the Mortierellaceae phylogeny through synthesis of multi-gene phylogenetics and phylogenomics.</title>
        <authorList>
            <person name="Vandepol N."/>
            <person name="Liber J."/>
            <person name="Desiro A."/>
            <person name="Na H."/>
            <person name="Kennedy M."/>
            <person name="Barry K."/>
            <person name="Grigoriev I.V."/>
            <person name="Miller A.N."/>
            <person name="O'Donnell K."/>
            <person name="Stajich J.E."/>
            <person name="Bonito G."/>
        </authorList>
    </citation>
    <scope>NUCLEOTIDE SEQUENCE</scope>
    <source>
        <strain evidence="8">MES-2147</strain>
    </source>
</reference>
<evidence type="ECO:0000256" key="4">
    <source>
        <dbReference type="ARBA" id="ARBA00022694"/>
    </source>
</evidence>
<proteinExistence type="inferred from homology"/>
<evidence type="ECO:0000256" key="7">
    <source>
        <dbReference type="PROSITE-ProRule" id="PRU00221"/>
    </source>
</evidence>
<organism evidence="8 9">
    <name type="scientific">Modicella reniformis</name>
    <dbReference type="NCBI Taxonomy" id="1440133"/>
    <lineage>
        <taxon>Eukaryota</taxon>
        <taxon>Fungi</taxon>
        <taxon>Fungi incertae sedis</taxon>
        <taxon>Mucoromycota</taxon>
        <taxon>Mortierellomycotina</taxon>
        <taxon>Mortierellomycetes</taxon>
        <taxon>Mortierellales</taxon>
        <taxon>Mortierellaceae</taxon>
        <taxon>Modicella</taxon>
    </lineage>
</organism>
<feature type="repeat" description="WD" evidence="7">
    <location>
        <begin position="99"/>
        <end position="140"/>
    </location>
</feature>
<name>A0A9P6SRR0_9FUNG</name>
<evidence type="ECO:0000256" key="2">
    <source>
        <dbReference type="ARBA" id="ARBA00022490"/>
    </source>
</evidence>
<dbReference type="InterPro" id="IPR036322">
    <property type="entry name" value="WD40_repeat_dom_sf"/>
</dbReference>
<evidence type="ECO:0000256" key="6">
    <source>
        <dbReference type="ARBA" id="ARBA00038255"/>
    </source>
</evidence>
<keyword evidence="4" id="KW-0819">tRNA processing</keyword>
<dbReference type="SMART" id="SM00320">
    <property type="entry name" value="WD40"/>
    <property type="match status" value="1"/>
</dbReference>
<gene>
    <name evidence="8" type="primary">WDR6</name>
    <name evidence="8" type="ORF">BGZ65_011220</name>
</gene>
<dbReference type="GO" id="GO:0030488">
    <property type="term" value="P:tRNA methylation"/>
    <property type="evidence" value="ECO:0007669"/>
    <property type="project" value="TreeGrafter"/>
</dbReference>
<dbReference type="PROSITE" id="PS00678">
    <property type="entry name" value="WD_REPEATS_1"/>
    <property type="match status" value="1"/>
</dbReference>
<keyword evidence="2" id="KW-0963">Cytoplasm</keyword>
<accession>A0A9P6SRR0</accession>
<dbReference type="OrthoDB" id="5594999at2759"/>
<keyword evidence="3 7" id="KW-0853">WD repeat</keyword>
<dbReference type="EMBL" id="JAAAHW010001888">
    <property type="protein sequence ID" value="KAF9993285.1"/>
    <property type="molecule type" value="Genomic_DNA"/>
</dbReference>
<dbReference type="Gene3D" id="2.130.10.10">
    <property type="entry name" value="YVTN repeat-like/Quinoprotein amine dehydrogenase"/>
    <property type="match status" value="1"/>
</dbReference>
<dbReference type="GO" id="GO:0005737">
    <property type="term" value="C:cytoplasm"/>
    <property type="evidence" value="ECO:0007669"/>
    <property type="project" value="UniProtKB-SubCell"/>
</dbReference>
<dbReference type="SUPFAM" id="SSF50978">
    <property type="entry name" value="WD40 repeat-like"/>
    <property type="match status" value="1"/>
</dbReference>
<comment type="similarity">
    <text evidence="6">Belongs to the WD repeat WDR6 family.</text>
</comment>
<dbReference type="InterPro" id="IPR019775">
    <property type="entry name" value="WD40_repeat_CS"/>
</dbReference>
<dbReference type="PANTHER" id="PTHR14344:SF3">
    <property type="entry name" value="WD REPEAT-CONTAINING PROTEIN 6"/>
    <property type="match status" value="1"/>
</dbReference>
<dbReference type="PROSITE" id="PS50082">
    <property type="entry name" value="WD_REPEATS_2"/>
    <property type="match status" value="1"/>
</dbReference>
<dbReference type="InterPro" id="IPR015943">
    <property type="entry name" value="WD40/YVTN_repeat-like_dom_sf"/>
</dbReference>
<evidence type="ECO:0000256" key="3">
    <source>
        <dbReference type="ARBA" id="ARBA00022574"/>
    </source>
</evidence>
<evidence type="ECO:0000313" key="8">
    <source>
        <dbReference type="EMBL" id="KAF9993285.1"/>
    </source>
</evidence>
<keyword evidence="5" id="KW-0677">Repeat</keyword>
<protein>
    <submittedName>
        <fullName evidence="8">WD repeat-containing protein 6</fullName>
    </submittedName>
</protein>
<comment type="subcellular location">
    <subcellularLocation>
        <location evidence="1">Cytoplasm</location>
    </subcellularLocation>
</comment>
<evidence type="ECO:0000256" key="5">
    <source>
        <dbReference type="ARBA" id="ARBA00022737"/>
    </source>
</evidence>
<sequence length="156" mass="17738">PPTSIAVGYAHNFVEIFELPQDPFIIPHQESELLQEDNLSKFRLSYSVRSKENCTLFCGRFHNNTLQELWFASGTVFCHALLWKVHHEGMIEAPVEKCLTGHEGILFGVRWSVDGKAVCTVSDDRTIRVWDISNPTKTYAGITTVHCFFTLSTIFC</sequence>
<dbReference type="PANTHER" id="PTHR14344">
    <property type="entry name" value="WD REPEAT PROTEIN"/>
    <property type="match status" value="1"/>
</dbReference>
<feature type="non-terminal residue" evidence="8">
    <location>
        <position position="1"/>
    </location>
</feature>
<dbReference type="Proteomes" id="UP000749646">
    <property type="component" value="Unassembled WGS sequence"/>
</dbReference>
<keyword evidence="9" id="KW-1185">Reference proteome</keyword>
<dbReference type="InterPro" id="IPR001680">
    <property type="entry name" value="WD40_rpt"/>
</dbReference>
<dbReference type="Pfam" id="PF00400">
    <property type="entry name" value="WD40"/>
    <property type="match status" value="1"/>
</dbReference>